<reference evidence="2 3" key="1">
    <citation type="submission" date="2021-04" db="EMBL/GenBank/DDBJ databases">
        <authorList>
            <person name="Huq M.A."/>
        </authorList>
    </citation>
    <scope>NUCLEOTIDE SEQUENCE [LARGE SCALE GENOMIC DNA]</scope>
    <source>
        <strain evidence="2 3">MAH-13</strain>
    </source>
</reference>
<dbReference type="EMBL" id="JAGJRS010000034">
    <property type="protein sequence ID" value="MBP1475917.1"/>
    <property type="molecule type" value="Genomic_DNA"/>
</dbReference>
<sequence>MKAGRSLEIVAEELRQLELARDAAIERAFGVLEAQHAAIAHLAVQLSGDRQRAARWMSMHQRAFDGRLAYDLLAEGDLDTVCDQLSPGRPTRATTLQAGVAY</sequence>
<gene>
    <name evidence="2" type="ORF">J7I44_16585</name>
</gene>
<keyword evidence="3" id="KW-1185">Reference proteome</keyword>
<accession>A0ABS4DS83</accession>
<comment type="caution">
    <text evidence="2">The sequence shown here is derived from an EMBL/GenBank/DDBJ whole genome shotgun (WGS) entry which is preliminary data.</text>
</comment>
<evidence type="ECO:0000313" key="2">
    <source>
        <dbReference type="EMBL" id="MBP1475917.1"/>
    </source>
</evidence>
<dbReference type="Proteomes" id="UP000823790">
    <property type="component" value="Unassembled WGS sequence"/>
</dbReference>
<name>A0ABS4DS83_9GAMM</name>
<evidence type="ECO:0000259" key="1">
    <source>
        <dbReference type="Pfam" id="PF09722"/>
    </source>
</evidence>
<evidence type="ECO:0000313" key="3">
    <source>
        <dbReference type="Proteomes" id="UP000823790"/>
    </source>
</evidence>
<organism evidence="2 3">
    <name type="scientific">Frateuria flava</name>
    <dbReference type="NCBI Taxonomy" id="2821489"/>
    <lineage>
        <taxon>Bacteria</taxon>
        <taxon>Pseudomonadati</taxon>
        <taxon>Pseudomonadota</taxon>
        <taxon>Gammaproteobacteria</taxon>
        <taxon>Lysobacterales</taxon>
        <taxon>Rhodanobacteraceae</taxon>
        <taxon>Frateuria</taxon>
    </lineage>
</organism>
<dbReference type="InterPro" id="IPR024467">
    <property type="entry name" value="Xre/MbcA/ParS-like_toxin-bd"/>
</dbReference>
<dbReference type="RefSeq" id="WP_209623279.1">
    <property type="nucleotide sequence ID" value="NZ_JAGJRS010000034.1"/>
</dbReference>
<protein>
    <submittedName>
        <fullName evidence="2">DUF2384 domain-containing protein</fullName>
    </submittedName>
</protein>
<feature type="domain" description="Antitoxin Xre/MbcA/ParS-like toxin-binding" evidence="1">
    <location>
        <begin position="43"/>
        <end position="85"/>
    </location>
</feature>
<dbReference type="Pfam" id="PF09722">
    <property type="entry name" value="Xre_MbcA_ParS_C"/>
    <property type="match status" value="1"/>
</dbReference>
<proteinExistence type="predicted"/>